<proteinExistence type="predicted"/>
<dbReference type="InterPro" id="IPR032675">
    <property type="entry name" value="LRR_dom_sf"/>
</dbReference>
<accession>A0AAV8YRN7</accession>
<keyword evidence="2" id="KW-1185">Reference proteome</keyword>
<evidence type="ECO:0000313" key="2">
    <source>
        <dbReference type="Proteomes" id="UP001162162"/>
    </source>
</evidence>
<dbReference type="InterPro" id="IPR051295">
    <property type="entry name" value="LGI_related"/>
</dbReference>
<dbReference type="Gene3D" id="3.80.10.10">
    <property type="entry name" value="Ribonuclease Inhibitor"/>
    <property type="match status" value="1"/>
</dbReference>
<reference evidence="1" key="1">
    <citation type="journal article" date="2023" name="Insect Mol. Biol.">
        <title>Genome sequencing provides insights into the evolution of gene families encoding plant cell wall-degrading enzymes in longhorned beetles.</title>
        <authorList>
            <person name="Shin N.R."/>
            <person name="Okamura Y."/>
            <person name="Kirsch R."/>
            <person name="Pauchet Y."/>
        </authorList>
    </citation>
    <scope>NUCLEOTIDE SEQUENCE</scope>
    <source>
        <strain evidence="1">AMC_N1</strain>
    </source>
</reference>
<gene>
    <name evidence="1" type="ORF">NQ318_011085</name>
</gene>
<comment type="caution">
    <text evidence="1">The sequence shown here is derived from an EMBL/GenBank/DDBJ whole genome shotgun (WGS) entry which is preliminary data.</text>
</comment>
<organism evidence="1 2">
    <name type="scientific">Aromia moschata</name>
    <dbReference type="NCBI Taxonomy" id="1265417"/>
    <lineage>
        <taxon>Eukaryota</taxon>
        <taxon>Metazoa</taxon>
        <taxon>Ecdysozoa</taxon>
        <taxon>Arthropoda</taxon>
        <taxon>Hexapoda</taxon>
        <taxon>Insecta</taxon>
        <taxon>Pterygota</taxon>
        <taxon>Neoptera</taxon>
        <taxon>Endopterygota</taxon>
        <taxon>Coleoptera</taxon>
        <taxon>Polyphaga</taxon>
        <taxon>Cucujiformia</taxon>
        <taxon>Chrysomeloidea</taxon>
        <taxon>Cerambycidae</taxon>
        <taxon>Cerambycinae</taxon>
        <taxon>Callichromatini</taxon>
        <taxon>Aromia</taxon>
    </lineage>
</organism>
<dbReference type="PANTHER" id="PTHR24367:SF318">
    <property type="entry name" value="LEUCINE-RICH GLIOMA-INACTIVATED PROTEIN 1-LIKE"/>
    <property type="match status" value="1"/>
</dbReference>
<dbReference type="EMBL" id="JAPWTK010000048">
    <property type="protein sequence ID" value="KAJ8954411.1"/>
    <property type="molecule type" value="Genomic_DNA"/>
</dbReference>
<dbReference type="AlphaFoldDB" id="A0AAV8YRN7"/>
<name>A0AAV8YRN7_9CUCU</name>
<dbReference type="Pfam" id="PF13855">
    <property type="entry name" value="LRR_8"/>
    <property type="match status" value="1"/>
</dbReference>
<evidence type="ECO:0000313" key="1">
    <source>
        <dbReference type="EMBL" id="KAJ8954411.1"/>
    </source>
</evidence>
<dbReference type="Proteomes" id="UP001162162">
    <property type="component" value="Unassembled WGS sequence"/>
</dbReference>
<sequence length="301" mass="33916">MEWLVELRMDNNEICSVQGFTFNGMPRLRSVSLKNNKIMTFPEQAIQRLRGNIAVFDIDGNPLICGCNMLWLQVWLQELDQPGPHCIDGQLLRKTPLSRQDCSQQGRNVERAIPECNVELLASPGLYKTSQVSPLWMNLKSSENMTADLLGTKNYLAPTPEESDYFYDDYVDYPYNESLSDSNGIHTNKYKNKENGDTVTMKVPLSTKSPHFIPGESFYLLLREDRNGDTPTLYAGIKNKTRKPDIPPKVNNSPSSSGFTFFGVPLPSLNLNQLLGSGSGRLEGSSHPQLLRERLPLLMIQ</sequence>
<protein>
    <submittedName>
        <fullName evidence="1">Uncharacterized protein</fullName>
    </submittedName>
</protein>
<dbReference type="PANTHER" id="PTHR24367">
    <property type="entry name" value="LEUCINE-RICH REPEAT-CONTAINING PROTEIN"/>
    <property type="match status" value="1"/>
</dbReference>
<dbReference type="SUPFAM" id="SSF52058">
    <property type="entry name" value="L domain-like"/>
    <property type="match status" value="1"/>
</dbReference>
<dbReference type="InterPro" id="IPR001611">
    <property type="entry name" value="Leu-rich_rpt"/>
</dbReference>